<evidence type="ECO:0000256" key="3">
    <source>
        <dbReference type="ARBA" id="ARBA00004496"/>
    </source>
</evidence>
<dbReference type="GeneID" id="25561095"/>
<evidence type="ECO:0000256" key="4">
    <source>
        <dbReference type="ARBA" id="ARBA00007540"/>
    </source>
</evidence>
<evidence type="ECO:0000313" key="12">
    <source>
        <dbReference type="EMBL" id="KNC53631.1"/>
    </source>
</evidence>
<evidence type="ECO:0000256" key="1">
    <source>
        <dbReference type="ARBA" id="ARBA00003975"/>
    </source>
</evidence>
<protein>
    <recommendedName>
        <fullName evidence="5">Snurportin-1</fullName>
    </recommendedName>
</protein>
<dbReference type="RefSeq" id="XP_013761948.1">
    <property type="nucleotide sequence ID" value="XM_013906494.1"/>
</dbReference>
<evidence type="ECO:0000256" key="8">
    <source>
        <dbReference type="ARBA" id="ARBA00022884"/>
    </source>
</evidence>
<comment type="function">
    <text evidence="1">Functions as an U snRNP-specific nuclear import adapter. Involved in the trimethylguanosine (m3G)-cap-dependent nuclear import of U snRNPs. Binds specifically to the terminal m3G-cap U snRNAs.</text>
</comment>
<dbReference type="SUPFAM" id="SSF56091">
    <property type="entry name" value="DNA ligase/mRNA capping enzyme, catalytic domain"/>
    <property type="match status" value="1"/>
</dbReference>
<dbReference type="GO" id="GO:0005634">
    <property type="term" value="C:nucleus"/>
    <property type="evidence" value="ECO:0007669"/>
    <property type="project" value="UniProtKB-SubCell"/>
</dbReference>
<name>A0A0L0DNQ5_THETB</name>
<dbReference type="EMBL" id="GL349437">
    <property type="protein sequence ID" value="KNC53631.1"/>
    <property type="molecule type" value="Genomic_DNA"/>
</dbReference>
<keyword evidence="9" id="KW-0539">Nucleus</keyword>
<evidence type="ECO:0000256" key="9">
    <source>
        <dbReference type="ARBA" id="ARBA00023242"/>
    </source>
</evidence>
<dbReference type="Pfam" id="PF21974">
    <property type="entry name" value="SPN1_m3Gcap_bd"/>
    <property type="match status" value="1"/>
</dbReference>
<comment type="similarity">
    <text evidence="4">Belongs to the snurportin family.</text>
</comment>
<feature type="compositionally biased region" description="Gly residues" evidence="10">
    <location>
        <begin position="82"/>
        <end position="97"/>
    </location>
</feature>
<keyword evidence="8" id="KW-0694">RNA-binding</keyword>
<organism evidence="12 13">
    <name type="scientific">Thecamonas trahens ATCC 50062</name>
    <dbReference type="NCBI Taxonomy" id="461836"/>
    <lineage>
        <taxon>Eukaryota</taxon>
        <taxon>Apusozoa</taxon>
        <taxon>Apusomonadida</taxon>
        <taxon>Apusomonadidae</taxon>
        <taxon>Thecamonas</taxon>
    </lineage>
</organism>
<dbReference type="CDD" id="cd09232">
    <property type="entry name" value="Snurportin-1_C"/>
    <property type="match status" value="1"/>
</dbReference>
<dbReference type="AlphaFoldDB" id="A0A0L0DNQ5"/>
<dbReference type="Proteomes" id="UP000054408">
    <property type="component" value="Unassembled WGS sequence"/>
</dbReference>
<sequence length="390" mass="41780">MAQTVAETGLECAVLPPRAADYKRCAGLGDPLEASRSKALRAQANARRNSKALARSLAMAAYCDDDDESELDDADDEREGWCGNGSGGAGPSQGYGVGPAEPASWALPLAPDGEVDPLGLTTDCDGWIDADADADADGVSGVFHDEAVLAAEAEAATSVAFMEERSAVAEANAKRRNNARRIDFRKQIMTGEYMEGVPSDFPDAWLVVPVPAGMRRLLVSNRGTTVARNRWGRAVDSFPSRLPGGSRAARRVRDKYCILDCVFVPDQAEAEAGSGATIGTYYVLDVLCWKGQPLYETGAEFRAFWRTSRLMEISGLESVHPTANRHAIVNLGPYPCDAHGLAAAVESGDLTLDGLLLFHKEGHYAPGTRSPLVLWLEAHLLPSFLSEVAR</sequence>
<keyword evidence="6" id="KW-0813">Transport</keyword>
<evidence type="ECO:0000256" key="10">
    <source>
        <dbReference type="SAM" id="MobiDB-lite"/>
    </source>
</evidence>
<evidence type="ECO:0000256" key="2">
    <source>
        <dbReference type="ARBA" id="ARBA00004123"/>
    </source>
</evidence>
<dbReference type="GO" id="GO:0003723">
    <property type="term" value="F:RNA binding"/>
    <property type="evidence" value="ECO:0007669"/>
    <property type="project" value="UniProtKB-KW"/>
</dbReference>
<evidence type="ECO:0000259" key="11">
    <source>
        <dbReference type="Pfam" id="PF21974"/>
    </source>
</evidence>
<comment type="subcellular location">
    <subcellularLocation>
        <location evidence="3">Cytoplasm</location>
    </subcellularLocation>
    <subcellularLocation>
        <location evidence="2">Nucleus</location>
    </subcellularLocation>
</comment>
<dbReference type="GO" id="GO:0061015">
    <property type="term" value="P:snRNA import into nucleus"/>
    <property type="evidence" value="ECO:0007669"/>
    <property type="project" value="InterPro"/>
</dbReference>
<proteinExistence type="inferred from homology"/>
<dbReference type="eggNOG" id="KOG3132">
    <property type="taxonomic scope" value="Eukaryota"/>
</dbReference>
<feature type="region of interest" description="Disordered" evidence="10">
    <location>
        <begin position="67"/>
        <end position="105"/>
    </location>
</feature>
<feature type="domain" description="Snurportin-1 m3G cap-binding" evidence="11">
    <location>
        <begin position="187"/>
        <end position="377"/>
    </location>
</feature>
<feature type="compositionally biased region" description="Acidic residues" evidence="10">
    <location>
        <begin position="67"/>
        <end position="78"/>
    </location>
</feature>
<evidence type="ECO:0000313" key="13">
    <source>
        <dbReference type="Proteomes" id="UP000054408"/>
    </source>
</evidence>
<dbReference type="GO" id="GO:0005737">
    <property type="term" value="C:cytoplasm"/>
    <property type="evidence" value="ECO:0007669"/>
    <property type="project" value="UniProtKB-SubCell"/>
</dbReference>
<accession>A0A0L0DNQ5</accession>
<evidence type="ECO:0000256" key="6">
    <source>
        <dbReference type="ARBA" id="ARBA00022448"/>
    </source>
</evidence>
<dbReference type="Gene3D" id="3.30.470.30">
    <property type="entry name" value="DNA ligase/mRNA capping enzyme"/>
    <property type="match status" value="1"/>
</dbReference>
<reference evidence="12 13" key="1">
    <citation type="submission" date="2010-05" db="EMBL/GenBank/DDBJ databases">
        <title>The Genome Sequence of Thecamonas trahens ATCC 50062.</title>
        <authorList>
            <consortium name="The Broad Institute Genome Sequencing Platform"/>
            <person name="Russ C."/>
            <person name="Cuomo C."/>
            <person name="Shea T."/>
            <person name="Young S.K."/>
            <person name="Zeng Q."/>
            <person name="Koehrsen M."/>
            <person name="Haas B."/>
            <person name="Borodovsky M."/>
            <person name="Guigo R."/>
            <person name="Alvarado L."/>
            <person name="Berlin A."/>
            <person name="Bochicchio J."/>
            <person name="Borenstein D."/>
            <person name="Chapman S."/>
            <person name="Chen Z."/>
            <person name="Freedman E."/>
            <person name="Gellesch M."/>
            <person name="Goldberg J."/>
            <person name="Griggs A."/>
            <person name="Gujja S."/>
            <person name="Heilman E."/>
            <person name="Heiman D."/>
            <person name="Hepburn T."/>
            <person name="Howarth C."/>
            <person name="Jen D."/>
            <person name="Larson L."/>
            <person name="Mehta T."/>
            <person name="Park D."/>
            <person name="Pearson M."/>
            <person name="Roberts A."/>
            <person name="Saif S."/>
            <person name="Shenoy N."/>
            <person name="Sisk P."/>
            <person name="Stolte C."/>
            <person name="Sykes S."/>
            <person name="Thomson T."/>
            <person name="Walk T."/>
            <person name="White J."/>
            <person name="Yandava C."/>
            <person name="Burger G."/>
            <person name="Gray M.W."/>
            <person name="Holland P.W.H."/>
            <person name="King N."/>
            <person name="Lang F.B.F."/>
            <person name="Roger A.J."/>
            <person name="Ruiz-Trillo I."/>
            <person name="Lander E."/>
            <person name="Nusbaum C."/>
        </authorList>
    </citation>
    <scope>NUCLEOTIDE SEQUENCE [LARGE SCALE GENOMIC DNA]</scope>
    <source>
        <strain evidence="12 13">ATCC 50062</strain>
    </source>
</reference>
<gene>
    <name evidence="12" type="ORF">AMSG_01340</name>
</gene>
<evidence type="ECO:0000256" key="7">
    <source>
        <dbReference type="ARBA" id="ARBA00022490"/>
    </source>
</evidence>
<dbReference type="STRING" id="461836.A0A0L0DNQ5"/>
<keyword evidence="7" id="KW-0963">Cytoplasm</keyword>
<dbReference type="PANTHER" id="PTHR13403:SF6">
    <property type="entry name" value="SNURPORTIN-1"/>
    <property type="match status" value="1"/>
</dbReference>
<keyword evidence="13" id="KW-1185">Reference proteome</keyword>
<dbReference type="PANTHER" id="PTHR13403">
    <property type="entry name" value="SNURPORTIN1 RNUT1 PROTEIN RNA, U TRANSPORTER 1"/>
    <property type="match status" value="1"/>
</dbReference>
<dbReference type="InterPro" id="IPR047857">
    <property type="entry name" value="Snurportin1_C"/>
</dbReference>
<evidence type="ECO:0000256" key="5">
    <source>
        <dbReference type="ARBA" id="ARBA00016034"/>
    </source>
</evidence>
<dbReference type="OrthoDB" id="10003593at2759"/>
<dbReference type="InterPro" id="IPR017336">
    <property type="entry name" value="Snurportin-1"/>
</dbReference>